<feature type="non-terminal residue" evidence="5">
    <location>
        <position position="1"/>
    </location>
</feature>
<keyword evidence="4" id="KW-1185">Reference proteome</keyword>
<dbReference type="GeneID" id="54358138"/>
<dbReference type="PANTHER" id="PTHR31126:SF48">
    <property type="entry name" value="INOSITOL PHOSPHATASE SIW14"/>
    <property type="match status" value="1"/>
</dbReference>
<dbReference type="Proteomes" id="UP000504637">
    <property type="component" value="Unplaced"/>
</dbReference>
<evidence type="ECO:0000256" key="1">
    <source>
        <dbReference type="ARBA" id="ARBA00004496"/>
    </source>
</evidence>
<evidence type="ECO:0000313" key="5">
    <source>
        <dbReference type="RefSeq" id="XP_033457347.1"/>
    </source>
</evidence>
<dbReference type="Gene3D" id="3.90.190.10">
    <property type="entry name" value="Protein tyrosine phosphatase superfamily"/>
    <property type="match status" value="1"/>
</dbReference>
<gene>
    <name evidence="5" type="ORF">K489DRAFT_297715</name>
</gene>
<accession>A0A6J3LX34</accession>
<dbReference type="PROSITE" id="PS00383">
    <property type="entry name" value="TYR_PHOSPHATASE_1"/>
    <property type="match status" value="1"/>
</dbReference>
<evidence type="ECO:0000256" key="3">
    <source>
        <dbReference type="ARBA" id="ARBA00022801"/>
    </source>
</evidence>
<evidence type="ECO:0000313" key="4">
    <source>
        <dbReference type="Proteomes" id="UP000504637"/>
    </source>
</evidence>
<dbReference type="AlphaFoldDB" id="A0A6J3LX34"/>
<reference evidence="5" key="2">
    <citation type="submission" date="2020-04" db="EMBL/GenBank/DDBJ databases">
        <authorList>
            <consortium name="NCBI Genome Project"/>
        </authorList>
    </citation>
    <scope>NUCLEOTIDE SEQUENCE</scope>
    <source>
        <strain evidence="5">CBS 342.82</strain>
    </source>
</reference>
<dbReference type="GO" id="GO:0016791">
    <property type="term" value="F:phosphatase activity"/>
    <property type="evidence" value="ECO:0007669"/>
    <property type="project" value="TreeGrafter"/>
</dbReference>
<comment type="subcellular location">
    <subcellularLocation>
        <location evidence="1">Cytoplasm</location>
    </subcellularLocation>
</comment>
<reference evidence="5" key="3">
    <citation type="submission" date="2025-08" db="UniProtKB">
        <authorList>
            <consortium name="RefSeq"/>
        </authorList>
    </citation>
    <scope>IDENTIFICATION</scope>
    <source>
        <strain evidence="5">CBS 342.82</strain>
    </source>
</reference>
<dbReference type="GO" id="GO:0052840">
    <property type="term" value="F:inositol diphosphate tetrakisphosphate diphosphatase activity"/>
    <property type="evidence" value="ECO:0007669"/>
    <property type="project" value="TreeGrafter"/>
</dbReference>
<dbReference type="PANTHER" id="PTHR31126">
    <property type="entry name" value="TYROSINE-PROTEIN PHOSPHATASE"/>
    <property type="match status" value="1"/>
</dbReference>
<keyword evidence="2" id="KW-0963">Cytoplasm</keyword>
<sequence length="169" mass="18977">RVTIAPCPVHLTPLTRPPNYGSVQHGAVFRSGFPQPEHIEFLETLHIRSILTLVDTELSKSYSRFISEFGIEHTRVLIAANKDGQVRTTTESVCTALAAVLNPENQPLYIHCNQGRHRTGCVVGCLRKLQQWPLDEILAEYQAYASPKTRSGDIEFITDFEPECLVQFA</sequence>
<dbReference type="OrthoDB" id="6375174at2759"/>
<keyword evidence="3" id="KW-0378">Hydrolase</keyword>
<organism evidence="5">
    <name type="scientific">Dissoconium aciculare CBS 342.82</name>
    <dbReference type="NCBI Taxonomy" id="1314786"/>
    <lineage>
        <taxon>Eukaryota</taxon>
        <taxon>Fungi</taxon>
        <taxon>Dikarya</taxon>
        <taxon>Ascomycota</taxon>
        <taxon>Pezizomycotina</taxon>
        <taxon>Dothideomycetes</taxon>
        <taxon>Dothideomycetidae</taxon>
        <taxon>Mycosphaerellales</taxon>
        <taxon>Dissoconiaceae</taxon>
        <taxon>Dissoconium</taxon>
    </lineage>
</organism>
<dbReference type="FunFam" id="3.90.190.10:FF:000035">
    <property type="entry name" value="Tyrosine phosphatase, putative"/>
    <property type="match status" value="1"/>
</dbReference>
<reference evidence="5" key="1">
    <citation type="submission" date="2020-01" db="EMBL/GenBank/DDBJ databases">
        <authorList>
            <consortium name="DOE Joint Genome Institute"/>
            <person name="Haridas S."/>
            <person name="Albert R."/>
            <person name="Binder M."/>
            <person name="Bloem J."/>
            <person name="Labutti K."/>
            <person name="Salamov A."/>
            <person name="Andreopoulos B."/>
            <person name="Baker S.E."/>
            <person name="Barry K."/>
            <person name="Bills G."/>
            <person name="Bluhm B.H."/>
            <person name="Cannon C."/>
            <person name="Castanera R."/>
            <person name="Culley D.E."/>
            <person name="Daum C."/>
            <person name="Ezra D."/>
            <person name="Gonzalez J.B."/>
            <person name="Henrissat B."/>
            <person name="Kuo A."/>
            <person name="Liang C."/>
            <person name="Lipzen A."/>
            <person name="Lutzoni F."/>
            <person name="Magnuson J."/>
            <person name="Mondo S."/>
            <person name="Nolan M."/>
            <person name="Ohm R."/>
            <person name="Pangilinan J."/>
            <person name="Park H.-J."/>
            <person name="Ramirez L."/>
            <person name="Alfaro M."/>
            <person name="Sun H."/>
            <person name="Tritt A."/>
            <person name="Yoshinaga Y."/>
            <person name="Zwiers L.-H."/>
            <person name="Turgeon B.G."/>
            <person name="Goodwin S.B."/>
            <person name="Spatafora J.W."/>
            <person name="Crous P.W."/>
            <person name="Grigoriev I.V."/>
        </authorList>
    </citation>
    <scope>NUCLEOTIDE SEQUENCE</scope>
    <source>
        <strain evidence="5">CBS 342.82</strain>
    </source>
</reference>
<protein>
    <submittedName>
        <fullName evidence="5">Protein-tyrosine phosphatase</fullName>
    </submittedName>
</protein>
<evidence type="ECO:0000256" key="2">
    <source>
        <dbReference type="ARBA" id="ARBA00022490"/>
    </source>
</evidence>
<name>A0A6J3LX34_9PEZI</name>
<dbReference type="SUPFAM" id="SSF52799">
    <property type="entry name" value="(Phosphotyrosine protein) phosphatases II"/>
    <property type="match status" value="1"/>
</dbReference>
<dbReference type="InterPro" id="IPR004861">
    <property type="entry name" value="Siw14-like"/>
</dbReference>
<dbReference type="InterPro" id="IPR029021">
    <property type="entry name" value="Prot-tyrosine_phosphatase-like"/>
</dbReference>
<dbReference type="RefSeq" id="XP_033457347.1">
    <property type="nucleotide sequence ID" value="XM_033600338.1"/>
</dbReference>
<proteinExistence type="predicted"/>
<feature type="non-terminal residue" evidence="5">
    <location>
        <position position="169"/>
    </location>
</feature>
<dbReference type="InterPro" id="IPR016130">
    <property type="entry name" value="Tyr_Pase_AS"/>
</dbReference>
<dbReference type="Pfam" id="PF03162">
    <property type="entry name" value="Y_phosphatase2"/>
    <property type="match status" value="1"/>
</dbReference>
<dbReference type="GO" id="GO:0005737">
    <property type="term" value="C:cytoplasm"/>
    <property type="evidence" value="ECO:0007669"/>
    <property type="project" value="UniProtKB-SubCell"/>
</dbReference>